<protein>
    <recommendedName>
        <fullName evidence="3">Phage tail tube protein</fullName>
    </recommendedName>
</protein>
<evidence type="ECO:0008006" key="3">
    <source>
        <dbReference type="Google" id="ProtNLM"/>
    </source>
</evidence>
<reference evidence="1 2" key="1">
    <citation type="journal article" date="2015" name="Stand. Genomic Sci.">
        <title>Genomic Encyclopedia of Bacterial and Archaeal Type Strains, Phase III: the genomes of soil and plant-associated and newly described type strains.</title>
        <authorList>
            <person name="Whitman W.B."/>
            <person name="Woyke T."/>
            <person name="Klenk H.P."/>
            <person name="Zhou Y."/>
            <person name="Lilburn T.G."/>
            <person name="Beck B.J."/>
            <person name="De Vos P."/>
            <person name="Vandamme P."/>
            <person name="Eisen J.A."/>
            <person name="Garrity G."/>
            <person name="Hugenholtz P."/>
            <person name="Kyrpides N.C."/>
        </authorList>
    </citation>
    <scope>NUCLEOTIDE SEQUENCE [LARGE SCALE GENOMIC DNA]</scope>
    <source>
        <strain evidence="1 2">CGMCC 1.7748</strain>
    </source>
</reference>
<evidence type="ECO:0000313" key="1">
    <source>
        <dbReference type="EMBL" id="TWH96003.1"/>
    </source>
</evidence>
<dbReference type="AlphaFoldDB" id="A0A562KL89"/>
<dbReference type="Proteomes" id="UP000316624">
    <property type="component" value="Unassembled WGS sequence"/>
</dbReference>
<sequence length="152" mass="16048">MTVRTSAGTTLAVTATAPATFNAAGYAALTFTDVGEVTDLGEFGREYNLVTHNPLGTRSTRKFKGSFNEGSITLQLGLDNNDAGQVIMKAASKSDADYYFRVTLQNGEIYFFPAKVMSWKVGVGGVDQITSATATLEISSADDGTGVVEKLS</sequence>
<name>A0A562KL89_SPHWJ</name>
<dbReference type="Gene3D" id="4.10.410.40">
    <property type="match status" value="1"/>
</dbReference>
<organism evidence="1 2">
    <name type="scientific">Sphingobium wenxiniae (strain DSM 21828 / CGMCC 1.7748 / JZ-1)</name>
    <dbReference type="NCBI Taxonomy" id="595605"/>
    <lineage>
        <taxon>Bacteria</taxon>
        <taxon>Pseudomonadati</taxon>
        <taxon>Pseudomonadota</taxon>
        <taxon>Alphaproteobacteria</taxon>
        <taxon>Sphingomonadales</taxon>
        <taxon>Sphingomonadaceae</taxon>
        <taxon>Sphingobium</taxon>
    </lineage>
</organism>
<evidence type="ECO:0000313" key="2">
    <source>
        <dbReference type="Proteomes" id="UP000316624"/>
    </source>
</evidence>
<proteinExistence type="predicted"/>
<dbReference type="EMBL" id="VLKK01000003">
    <property type="protein sequence ID" value="TWH96003.1"/>
    <property type="molecule type" value="Genomic_DNA"/>
</dbReference>
<comment type="caution">
    <text evidence="1">The sequence shown here is derived from an EMBL/GenBank/DDBJ whole genome shotgun (WGS) entry which is preliminary data.</text>
</comment>
<keyword evidence="2" id="KW-1185">Reference proteome</keyword>
<accession>A0A562KL89</accession>
<gene>
    <name evidence="1" type="ORF">IQ35_01092</name>
</gene>
<dbReference type="RefSeq" id="WP_145072211.1">
    <property type="nucleotide sequence ID" value="NZ_JACIIY010000005.1"/>
</dbReference>